<evidence type="ECO:0000256" key="8">
    <source>
        <dbReference type="ARBA" id="ARBA00022605"/>
    </source>
</evidence>
<feature type="domain" description="ACT" evidence="18">
    <location>
        <begin position="268"/>
        <end position="353"/>
    </location>
</feature>
<accession>A0ABT2H6S0</accession>
<gene>
    <name evidence="19" type="ORF">N1032_17985</name>
</gene>
<dbReference type="GO" id="GO:0004072">
    <property type="term" value="F:aspartate kinase activity"/>
    <property type="evidence" value="ECO:0007669"/>
    <property type="project" value="UniProtKB-EC"/>
</dbReference>
<keyword evidence="20" id="KW-1185">Reference proteome</keyword>
<dbReference type="CDD" id="cd04913">
    <property type="entry name" value="ACT_AKii-LysC-BS-like_1"/>
    <property type="match status" value="1"/>
</dbReference>
<dbReference type="PANTHER" id="PTHR21499:SF3">
    <property type="entry name" value="ASPARTOKINASE"/>
    <property type="match status" value="1"/>
</dbReference>
<dbReference type="SUPFAM" id="SSF53633">
    <property type="entry name" value="Carbamate kinase-like"/>
    <property type="match status" value="1"/>
</dbReference>
<keyword evidence="11 16" id="KW-0418">Kinase</keyword>
<comment type="function">
    <text evidence="1">Catalyzes the phosphorylation of the beta-carboxyl group of aspartic acid with ATP to yield 4-phospho-L-aspartate, which is involved in the branched biosynthetic pathway leading to the biosynthesis of amino acids lysine, threonine, isoleucine and methionine.</text>
</comment>
<evidence type="ECO:0000256" key="3">
    <source>
        <dbReference type="ARBA" id="ARBA00004986"/>
    </source>
</evidence>
<dbReference type="NCBIfam" id="NF005154">
    <property type="entry name" value="PRK06635.1-2"/>
    <property type="match status" value="1"/>
</dbReference>
<evidence type="ECO:0000256" key="14">
    <source>
        <dbReference type="ARBA" id="ARBA00023154"/>
    </source>
</evidence>
<comment type="pathway">
    <text evidence="3 17">Amino-acid biosynthesis; L-methionine biosynthesis via de novo pathway; L-homoserine from L-aspartate: step 1/3.</text>
</comment>
<evidence type="ECO:0000259" key="18">
    <source>
        <dbReference type="PROSITE" id="PS51671"/>
    </source>
</evidence>
<dbReference type="InterPro" id="IPR001048">
    <property type="entry name" value="Asp/Glu/Uridylate_kinase"/>
</dbReference>
<comment type="similarity">
    <text evidence="5 16">Belongs to the aspartokinase family.</text>
</comment>
<dbReference type="Gene3D" id="3.40.1160.10">
    <property type="entry name" value="Acetylglutamate kinase-like"/>
    <property type="match status" value="1"/>
</dbReference>
<organism evidence="19 20">
    <name type="scientific">Herbiconiux daphne</name>
    <dbReference type="NCBI Taxonomy" id="2970914"/>
    <lineage>
        <taxon>Bacteria</taxon>
        <taxon>Bacillati</taxon>
        <taxon>Actinomycetota</taxon>
        <taxon>Actinomycetes</taxon>
        <taxon>Micrococcales</taxon>
        <taxon>Microbacteriaceae</taxon>
        <taxon>Herbiconiux</taxon>
    </lineage>
</organism>
<dbReference type="InterPro" id="IPR036393">
    <property type="entry name" value="AceGlu_kinase-like_sf"/>
</dbReference>
<evidence type="ECO:0000256" key="17">
    <source>
        <dbReference type="RuleBase" id="RU004249"/>
    </source>
</evidence>
<dbReference type="PANTHER" id="PTHR21499">
    <property type="entry name" value="ASPARTATE KINASE"/>
    <property type="match status" value="1"/>
</dbReference>
<dbReference type="InterPro" id="IPR018042">
    <property type="entry name" value="Aspartate_kinase_CS"/>
</dbReference>
<dbReference type="PIRSF" id="PIRSF000726">
    <property type="entry name" value="Asp_kin"/>
    <property type="match status" value="1"/>
</dbReference>
<dbReference type="EC" id="2.7.2.4" evidence="6 16"/>
<dbReference type="RefSeq" id="WP_259540578.1">
    <property type="nucleotide sequence ID" value="NZ_JANLCJ010000007.1"/>
</dbReference>
<comment type="pathway">
    <text evidence="2 17">Amino-acid biosynthesis; L-lysine biosynthesis via DAP pathway; (S)-tetrahydrodipicolinate from L-aspartate: step 1/4.</text>
</comment>
<name>A0ABT2H6S0_9MICO</name>
<dbReference type="Gene3D" id="3.30.70.260">
    <property type="match status" value="2"/>
</dbReference>
<proteinExistence type="inferred from homology"/>
<dbReference type="InterPro" id="IPR005260">
    <property type="entry name" value="Asp_kin_monofn"/>
</dbReference>
<dbReference type="NCBIfam" id="TIGR00657">
    <property type="entry name" value="asp_kinases"/>
    <property type="match status" value="1"/>
</dbReference>
<dbReference type="InterPro" id="IPR041740">
    <property type="entry name" value="AKii-LysC-BS"/>
</dbReference>
<evidence type="ECO:0000256" key="6">
    <source>
        <dbReference type="ARBA" id="ARBA00013059"/>
    </source>
</evidence>
<evidence type="ECO:0000256" key="13">
    <source>
        <dbReference type="ARBA" id="ARBA00022915"/>
    </source>
</evidence>
<keyword evidence="10" id="KW-0547">Nucleotide-binding</keyword>
<evidence type="ECO:0000256" key="9">
    <source>
        <dbReference type="ARBA" id="ARBA00022679"/>
    </source>
</evidence>
<dbReference type="InterPro" id="IPR002912">
    <property type="entry name" value="ACT_dom"/>
</dbReference>
<evidence type="ECO:0000256" key="5">
    <source>
        <dbReference type="ARBA" id="ARBA00010122"/>
    </source>
</evidence>
<evidence type="ECO:0000256" key="1">
    <source>
        <dbReference type="ARBA" id="ARBA00002843"/>
    </source>
</evidence>
<reference evidence="19" key="1">
    <citation type="submission" date="2022-08" db="EMBL/GenBank/DDBJ databases">
        <authorList>
            <person name="Deng Y."/>
            <person name="Han X.-F."/>
            <person name="Zhang Y.-Q."/>
        </authorList>
    </citation>
    <scope>NUCLEOTIDE SEQUENCE</scope>
    <source>
        <strain evidence="19">CPCC 203386</strain>
    </source>
</reference>
<dbReference type="InterPro" id="IPR054352">
    <property type="entry name" value="ACT_Aspartokinase"/>
</dbReference>
<dbReference type="Proteomes" id="UP001165586">
    <property type="component" value="Unassembled WGS sequence"/>
</dbReference>
<evidence type="ECO:0000256" key="10">
    <source>
        <dbReference type="ARBA" id="ARBA00022741"/>
    </source>
</evidence>
<keyword evidence="14" id="KW-0457">Lysine biosynthesis</keyword>
<sequence>MSLIVQKYGGSSVADAESIKRVAKRIVETRKAGNEVVVAVSAMGDTTDELLDLAHEVAPIPAPREMDMLLSAGERISMALLAMAIESLGHDARSFTGSQAGMITDARHGAARIVDVTPVRLREALDEGAIVIVAGFQGFNRDTKDITTLGRGGSDTTAVALAAALNADVCEIYTDVDGIFSADPRIVPNAHKLDRISSEEMLELAANGAKVLYIRAVEYARRHGVTLHVRSSFNNNEGTIVYNETENEGAMEEPMIAGVATDLSEAKITVVGVPDIPGKAAQIFTIVAKTGANIDMIVQNVSAASTGLTDISFTLPKSEGQLVLTSLRAEQEETGFKALQYDDQIGKLALVGAGMRTNAGVSAKLFTALFEAGINIEMISTSEIRISVVTRADTINDALRVVHTAFGLDGDTEAVVHAGTGR</sequence>
<evidence type="ECO:0000256" key="16">
    <source>
        <dbReference type="RuleBase" id="RU003448"/>
    </source>
</evidence>
<evidence type="ECO:0000256" key="15">
    <source>
        <dbReference type="ARBA" id="ARBA00047872"/>
    </source>
</evidence>
<evidence type="ECO:0000313" key="20">
    <source>
        <dbReference type="Proteomes" id="UP001165586"/>
    </source>
</evidence>
<dbReference type="NCBIfam" id="TIGR00656">
    <property type="entry name" value="asp_kin_monofn"/>
    <property type="match status" value="1"/>
</dbReference>
<evidence type="ECO:0000313" key="19">
    <source>
        <dbReference type="EMBL" id="MCS5735637.1"/>
    </source>
</evidence>
<evidence type="ECO:0000256" key="12">
    <source>
        <dbReference type="ARBA" id="ARBA00022840"/>
    </source>
</evidence>
<dbReference type="SUPFAM" id="SSF55021">
    <property type="entry name" value="ACT-like"/>
    <property type="match status" value="2"/>
</dbReference>
<dbReference type="Pfam" id="PF00696">
    <property type="entry name" value="AA_kinase"/>
    <property type="match status" value="1"/>
</dbReference>
<dbReference type="CDD" id="cd04261">
    <property type="entry name" value="AAK_AKii-LysC-BS"/>
    <property type="match status" value="1"/>
</dbReference>
<keyword evidence="8 17" id="KW-0028">Amino-acid biosynthesis</keyword>
<evidence type="ECO:0000256" key="2">
    <source>
        <dbReference type="ARBA" id="ARBA00004766"/>
    </source>
</evidence>
<dbReference type="CDD" id="cd04936">
    <property type="entry name" value="ACT_AKii-LysC-BS-like_2"/>
    <property type="match status" value="1"/>
</dbReference>
<evidence type="ECO:0000256" key="11">
    <source>
        <dbReference type="ARBA" id="ARBA00022777"/>
    </source>
</evidence>
<dbReference type="NCBIfam" id="NF005153">
    <property type="entry name" value="PRK06635.1-1"/>
    <property type="match status" value="1"/>
</dbReference>
<keyword evidence="9 16" id="KW-0808">Transferase</keyword>
<evidence type="ECO:0000256" key="7">
    <source>
        <dbReference type="ARBA" id="ARBA00016273"/>
    </source>
</evidence>
<comment type="caution">
    <text evidence="19">The sequence shown here is derived from an EMBL/GenBank/DDBJ whole genome shotgun (WGS) entry which is preliminary data.</text>
</comment>
<keyword evidence="12" id="KW-0067">ATP-binding</keyword>
<keyword evidence="13" id="KW-0220">Diaminopimelate biosynthesis</keyword>
<dbReference type="Pfam" id="PF22468">
    <property type="entry name" value="ACT_9"/>
    <property type="match status" value="2"/>
</dbReference>
<dbReference type="PROSITE" id="PS00324">
    <property type="entry name" value="ASPARTOKINASE"/>
    <property type="match status" value="1"/>
</dbReference>
<dbReference type="PROSITE" id="PS51671">
    <property type="entry name" value="ACT"/>
    <property type="match status" value="1"/>
</dbReference>
<dbReference type="InterPro" id="IPR001341">
    <property type="entry name" value="Asp_kinase"/>
</dbReference>
<dbReference type="EMBL" id="JANLCJ010000007">
    <property type="protein sequence ID" value="MCS5735637.1"/>
    <property type="molecule type" value="Genomic_DNA"/>
</dbReference>
<dbReference type="NCBIfam" id="NF005155">
    <property type="entry name" value="PRK06635.1-4"/>
    <property type="match status" value="1"/>
</dbReference>
<comment type="catalytic activity">
    <reaction evidence="15 16">
        <text>L-aspartate + ATP = 4-phospho-L-aspartate + ADP</text>
        <dbReference type="Rhea" id="RHEA:23776"/>
        <dbReference type="ChEBI" id="CHEBI:29991"/>
        <dbReference type="ChEBI" id="CHEBI:30616"/>
        <dbReference type="ChEBI" id="CHEBI:57535"/>
        <dbReference type="ChEBI" id="CHEBI:456216"/>
        <dbReference type="EC" id="2.7.2.4"/>
    </reaction>
</comment>
<comment type="pathway">
    <text evidence="4 17">Amino-acid biosynthesis; L-threonine biosynthesis; L-threonine from L-aspartate: step 1/5.</text>
</comment>
<protein>
    <recommendedName>
        <fullName evidence="7 16">Aspartokinase</fullName>
        <ecNumber evidence="6 16">2.7.2.4</ecNumber>
    </recommendedName>
</protein>
<evidence type="ECO:0000256" key="4">
    <source>
        <dbReference type="ARBA" id="ARBA00005139"/>
    </source>
</evidence>
<dbReference type="InterPro" id="IPR045865">
    <property type="entry name" value="ACT-like_dom_sf"/>
</dbReference>